<accession>G4T418</accession>
<dbReference type="HOGENOM" id="CLU_2917299_0_0_6"/>
<protein>
    <submittedName>
        <fullName evidence="1">Uncharacterized protein</fullName>
    </submittedName>
</protein>
<evidence type="ECO:0000313" key="1">
    <source>
        <dbReference type="EMBL" id="CCE23753.1"/>
    </source>
</evidence>
<proteinExistence type="predicted"/>
<evidence type="ECO:0000313" key="2">
    <source>
        <dbReference type="Proteomes" id="UP000008315"/>
    </source>
</evidence>
<gene>
    <name evidence="1" type="ordered locus">MEALZ_2067</name>
</gene>
<dbReference type="Proteomes" id="UP000008315">
    <property type="component" value="Chromosome"/>
</dbReference>
<reference evidence="2" key="1">
    <citation type="journal article" date="2012" name="J. Bacteriol.">
        <title>Genome sequence of the haloalkaliphilic methanotrophic bacterium Methylomicrobium alcaliphilum 20Z.</title>
        <authorList>
            <person name="Vuilleumier S."/>
            <person name="Khmelenina V.N."/>
            <person name="Bringel F."/>
            <person name="Reshetnikov A.S."/>
            <person name="Lajus A."/>
            <person name="Mangenot S."/>
            <person name="Rouy Z."/>
            <person name="Op den Camp H.J."/>
            <person name="Jetten M.S."/>
            <person name="Dispirito A.A."/>
            <person name="Dunfield P."/>
            <person name="Klotz M.G."/>
            <person name="Semrau J.D."/>
            <person name="Stein L.Y."/>
            <person name="Barbe V."/>
            <person name="Medigue C."/>
            <person name="Trotsenko Y.A."/>
            <person name="Kalyuzhnaya M.G."/>
        </authorList>
    </citation>
    <scope>NUCLEOTIDE SEQUENCE [LARGE SCALE GENOMIC DNA]</scope>
    <source>
        <strain evidence="2">DSM 19304 / NCIMB 14124 / VKM B-2133 / 20Z</strain>
    </source>
</reference>
<name>G4T418_META2</name>
<sequence>MTGGIANDSAQLRLDPVHKNKAYYKRDRMKLRNMHKITAASIRLCGGSVTRLTGRREYIHA</sequence>
<organism evidence="1 2">
    <name type="scientific">Methylotuvimicrobium alcaliphilum (strain DSM 19304 / NCIMB 14124 / VKM B-2133 / 20Z)</name>
    <name type="common">Methylomicrobium alcaliphilum</name>
    <dbReference type="NCBI Taxonomy" id="1091494"/>
    <lineage>
        <taxon>Bacteria</taxon>
        <taxon>Pseudomonadati</taxon>
        <taxon>Pseudomonadota</taxon>
        <taxon>Gammaproteobacteria</taxon>
        <taxon>Methylococcales</taxon>
        <taxon>Methylococcaceae</taxon>
        <taxon>Methylotuvimicrobium</taxon>
    </lineage>
</organism>
<dbReference type="AlphaFoldDB" id="G4T418"/>
<keyword evidence="2" id="KW-1185">Reference proteome</keyword>
<dbReference type="EMBL" id="FO082060">
    <property type="protein sequence ID" value="CCE23753.1"/>
    <property type="molecule type" value="Genomic_DNA"/>
</dbReference>
<dbReference type="KEGG" id="mah:MEALZ_2067"/>